<dbReference type="Pfam" id="PF01432">
    <property type="entry name" value="Peptidase_M3"/>
    <property type="match status" value="1"/>
</dbReference>
<dbReference type="InterPro" id="IPR001567">
    <property type="entry name" value="Pept_M3A_M3B_dom"/>
</dbReference>
<sequence length="660" mass="76193">MAITSQPPLLTWNHTAQDISQLTEQAIDTYKSAMDDVAGLDAKDCDFQSVALEDANMRFTNLTGQLMCYKDVSPSQELRDASSKAESRIDIFKVEASMRLDVFNAKIAAEKNIKKSGLWDRLSSEEQRLVEKMILDGKRLGLALSEEKIAKMTALKKELSQVCSEYGQYCNEQNGSILFTEEELKGVPKEELAGYTKSAEGDNVVYTVTYRGLDIFSIFGYAENPETRKKASEGWQSRLAIELRQKIGNLLGYNTWADYVTEVRMAKTGKAVQDFLDDLIEKLNPVGTKNIEALLELKKKEHAEKGLPFDGKFYIWDHFYYKNKFIKQTLDLDTNLIKEYFPVSTVVPSVLSIYRDMLGLRFEEIKDASTWDPEVQTFFVWEKDSNDETGFVGYFYLDLYPRPGKYTHNSVWPLLSSYELPDKNWAGPVIAMVANLAKPTPERPALLRHQEVWTFFHEMGHIFHHLLSRTKFSRFHGLHTAHDFGEAPSQMLENWCWDSRVLEKLSSHYETQKPLSPELIQSLVKSRYAITGLFYLQQVFFSKFDLLVHIDPIYEDYTHLWNSLRKKIYLHEYDKETPGHAAFQHLMEGYDVGYYRFYAFLTVSSETIFKADPFDPAQGKRYRDIILRPGGSRDEMDFLQEFLGRPPNNEAFLRQILGTV</sequence>
<dbReference type="PANTHER" id="PTHR11804:SF84">
    <property type="entry name" value="SACCHAROLYSIN"/>
    <property type="match status" value="1"/>
</dbReference>
<comment type="cofactor">
    <cofactor evidence="8">
        <name>Zn(2+)</name>
        <dbReference type="ChEBI" id="CHEBI:29105"/>
    </cofactor>
    <text evidence="8">Binds 1 zinc ion.</text>
</comment>
<dbReference type="GO" id="GO:0005758">
    <property type="term" value="C:mitochondrial intermembrane space"/>
    <property type="evidence" value="ECO:0007669"/>
    <property type="project" value="TreeGrafter"/>
</dbReference>
<evidence type="ECO:0000313" key="10">
    <source>
        <dbReference type="EMBL" id="KAF8893211.1"/>
    </source>
</evidence>
<proteinExistence type="inferred from homology"/>
<comment type="function">
    <text evidence="7">Cleaves proteins, imported into the mitochondrion, to their mature size. While most mitochondrial precursor proteins are processed to the mature form in one step by mitochondrial processing peptidase (MPP), the sequential cleavage by MIP of an octapeptide after initial processing by MPP is a required step for a subgroup of nuclear-encoded precursor proteins destined for the matrix or the inner membrane.</text>
</comment>
<dbReference type="SUPFAM" id="SSF55486">
    <property type="entry name" value="Metalloproteases ('zincins'), catalytic domain"/>
    <property type="match status" value="1"/>
</dbReference>
<dbReference type="CDD" id="cd06455">
    <property type="entry name" value="M3A_TOP"/>
    <property type="match status" value="1"/>
</dbReference>
<dbReference type="AlphaFoldDB" id="A0A9P5NLG5"/>
<evidence type="ECO:0000256" key="8">
    <source>
        <dbReference type="RuleBase" id="RU003435"/>
    </source>
</evidence>
<dbReference type="GO" id="GO:0006518">
    <property type="term" value="P:peptide metabolic process"/>
    <property type="evidence" value="ECO:0007669"/>
    <property type="project" value="TreeGrafter"/>
</dbReference>
<dbReference type="GO" id="GO:0046872">
    <property type="term" value="F:metal ion binding"/>
    <property type="evidence" value="ECO:0007669"/>
    <property type="project" value="UniProtKB-UniRule"/>
</dbReference>
<name>A0A9P5NLG5_GYMJU</name>
<dbReference type="Gene3D" id="1.10.1370.10">
    <property type="entry name" value="Neurolysin, domain 3"/>
    <property type="match status" value="1"/>
</dbReference>
<keyword evidence="3 8" id="KW-0479">Metal-binding</keyword>
<dbReference type="Proteomes" id="UP000724874">
    <property type="component" value="Unassembled WGS sequence"/>
</dbReference>
<keyword evidence="11" id="KW-1185">Reference proteome</keyword>
<gene>
    <name evidence="10" type="ORF">CPB84DRAFT_1783430</name>
</gene>
<keyword evidence="4 8" id="KW-0378">Hydrolase</keyword>
<evidence type="ECO:0000256" key="3">
    <source>
        <dbReference type="ARBA" id="ARBA00022723"/>
    </source>
</evidence>
<dbReference type="FunFam" id="3.40.390.10:FF:000074">
    <property type="entry name" value="Metalloprotease"/>
    <property type="match status" value="1"/>
</dbReference>
<evidence type="ECO:0000256" key="1">
    <source>
        <dbReference type="ARBA" id="ARBA00006040"/>
    </source>
</evidence>
<keyword evidence="5 8" id="KW-0862">Zinc</keyword>
<dbReference type="InterPro" id="IPR024080">
    <property type="entry name" value="Neurolysin/TOP_N"/>
</dbReference>
<evidence type="ECO:0000313" key="11">
    <source>
        <dbReference type="Proteomes" id="UP000724874"/>
    </source>
</evidence>
<keyword evidence="2 8" id="KW-0645">Protease</keyword>
<protein>
    <submittedName>
        <fullName evidence="10">Metallopeptidase MepB</fullName>
    </submittedName>
</protein>
<dbReference type="Gene3D" id="1.20.1050.40">
    <property type="entry name" value="Endopeptidase. Chain P, domain 1"/>
    <property type="match status" value="1"/>
</dbReference>
<evidence type="ECO:0000256" key="4">
    <source>
        <dbReference type="ARBA" id="ARBA00022801"/>
    </source>
</evidence>
<comment type="similarity">
    <text evidence="1 8">Belongs to the peptidase M3 family.</text>
</comment>
<evidence type="ECO:0000256" key="6">
    <source>
        <dbReference type="ARBA" id="ARBA00023049"/>
    </source>
</evidence>
<evidence type="ECO:0000256" key="7">
    <source>
        <dbReference type="ARBA" id="ARBA00025208"/>
    </source>
</evidence>
<dbReference type="Gene3D" id="3.40.390.10">
    <property type="entry name" value="Collagenase (Catalytic Domain)"/>
    <property type="match status" value="1"/>
</dbReference>
<evidence type="ECO:0000256" key="5">
    <source>
        <dbReference type="ARBA" id="ARBA00022833"/>
    </source>
</evidence>
<evidence type="ECO:0000259" key="9">
    <source>
        <dbReference type="Pfam" id="PF01432"/>
    </source>
</evidence>
<reference evidence="10" key="1">
    <citation type="submission" date="2020-11" db="EMBL/GenBank/DDBJ databases">
        <authorList>
            <consortium name="DOE Joint Genome Institute"/>
            <person name="Ahrendt S."/>
            <person name="Riley R."/>
            <person name="Andreopoulos W."/>
            <person name="LaButti K."/>
            <person name="Pangilinan J."/>
            <person name="Ruiz-duenas F.J."/>
            <person name="Barrasa J.M."/>
            <person name="Sanchez-Garcia M."/>
            <person name="Camarero S."/>
            <person name="Miyauchi S."/>
            <person name="Serrano A."/>
            <person name="Linde D."/>
            <person name="Babiker R."/>
            <person name="Drula E."/>
            <person name="Ayuso-Fernandez I."/>
            <person name="Pacheco R."/>
            <person name="Padilla G."/>
            <person name="Ferreira P."/>
            <person name="Barriuso J."/>
            <person name="Kellner H."/>
            <person name="Castanera R."/>
            <person name="Alfaro M."/>
            <person name="Ramirez L."/>
            <person name="Pisabarro A.G."/>
            <person name="Kuo A."/>
            <person name="Tritt A."/>
            <person name="Lipzen A."/>
            <person name="He G."/>
            <person name="Yan M."/>
            <person name="Ng V."/>
            <person name="Cullen D."/>
            <person name="Martin F."/>
            <person name="Rosso M.-N."/>
            <person name="Henrissat B."/>
            <person name="Hibbett D."/>
            <person name="Martinez A.T."/>
            <person name="Grigoriev I.V."/>
        </authorList>
    </citation>
    <scope>NUCLEOTIDE SEQUENCE</scope>
    <source>
        <strain evidence="10">AH 44721</strain>
    </source>
</reference>
<dbReference type="InterPro" id="IPR045090">
    <property type="entry name" value="Pept_M3A_M3B"/>
</dbReference>
<dbReference type="EMBL" id="JADNYJ010000067">
    <property type="protein sequence ID" value="KAF8893211.1"/>
    <property type="molecule type" value="Genomic_DNA"/>
</dbReference>
<feature type="domain" description="Peptidase M3A/M3B catalytic" evidence="9">
    <location>
        <begin position="223"/>
        <end position="655"/>
    </location>
</feature>
<accession>A0A9P5NLG5</accession>
<evidence type="ECO:0000256" key="2">
    <source>
        <dbReference type="ARBA" id="ARBA00022670"/>
    </source>
</evidence>
<organism evidence="10 11">
    <name type="scientific">Gymnopilus junonius</name>
    <name type="common">Spectacular rustgill mushroom</name>
    <name type="synonym">Gymnopilus spectabilis subsp. junonius</name>
    <dbReference type="NCBI Taxonomy" id="109634"/>
    <lineage>
        <taxon>Eukaryota</taxon>
        <taxon>Fungi</taxon>
        <taxon>Dikarya</taxon>
        <taxon>Basidiomycota</taxon>
        <taxon>Agaricomycotina</taxon>
        <taxon>Agaricomycetes</taxon>
        <taxon>Agaricomycetidae</taxon>
        <taxon>Agaricales</taxon>
        <taxon>Agaricineae</taxon>
        <taxon>Hymenogastraceae</taxon>
        <taxon>Gymnopilus</taxon>
    </lineage>
</organism>
<dbReference type="OrthoDB" id="534666at2759"/>
<dbReference type="InterPro" id="IPR024079">
    <property type="entry name" value="MetalloPept_cat_dom_sf"/>
</dbReference>
<dbReference type="GO" id="GO:0004222">
    <property type="term" value="F:metalloendopeptidase activity"/>
    <property type="evidence" value="ECO:0007669"/>
    <property type="project" value="InterPro"/>
</dbReference>
<comment type="caution">
    <text evidence="10">The sequence shown here is derived from an EMBL/GenBank/DDBJ whole genome shotgun (WGS) entry which is preliminary data.</text>
</comment>
<dbReference type="InterPro" id="IPR024077">
    <property type="entry name" value="Neurolysin/TOP_dom2"/>
</dbReference>
<dbReference type="PANTHER" id="PTHR11804">
    <property type="entry name" value="PROTEASE M3 THIMET OLIGOPEPTIDASE-RELATED"/>
    <property type="match status" value="1"/>
</dbReference>
<keyword evidence="6 8" id="KW-0482">Metalloprotease</keyword>
<dbReference type="GO" id="GO:0006508">
    <property type="term" value="P:proteolysis"/>
    <property type="evidence" value="ECO:0007669"/>
    <property type="project" value="UniProtKB-KW"/>
</dbReference>